<proteinExistence type="inferred from homology"/>
<evidence type="ECO:0000256" key="1">
    <source>
        <dbReference type="ARBA" id="ARBA00038501"/>
    </source>
</evidence>
<dbReference type="EMBL" id="JARGDH010000003">
    <property type="protein sequence ID" value="KAL0272789.1"/>
    <property type="molecule type" value="Genomic_DNA"/>
</dbReference>
<dbReference type="PANTHER" id="PTHR12126">
    <property type="entry name" value="NADH-UBIQUINONE OXIDOREDUCTASE 39 KDA SUBUNIT-RELATED"/>
    <property type="match status" value="1"/>
</dbReference>
<gene>
    <name evidence="7" type="ORF">PYX00_005631</name>
</gene>
<dbReference type="SUPFAM" id="SSF51735">
    <property type="entry name" value="NAD(P)-binding Rossmann-fold domains"/>
    <property type="match status" value="1"/>
</dbReference>
<dbReference type="PANTHER" id="PTHR12126:SF11">
    <property type="entry name" value="NADH DEHYDROGENASE [UBIQUINONE] 1 ALPHA SUBCOMPLEX SUBUNIT 9, MITOCHONDRIAL"/>
    <property type="match status" value="1"/>
</dbReference>
<evidence type="ECO:0000313" key="7">
    <source>
        <dbReference type="EMBL" id="KAL0272789.1"/>
    </source>
</evidence>
<dbReference type="Pfam" id="PF01370">
    <property type="entry name" value="Epimerase"/>
    <property type="match status" value="1"/>
</dbReference>
<organism evidence="7">
    <name type="scientific">Menopon gallinae</name>
    <name type="common">poultry shaft louse</name>
    <dbReference type="NCBI Taxonomy" id="328185"/>
    <lineage>
        <taxon>Eukaryota</taxon>
        <taxon>Metazoa</taxon>
        <taxon>Ecdysozoa</taxon>
        <taxon>Arthropoda</taxon>
        <taxon>Hexapoda</taxon>
        <taxon>Insecta</taxon>
        <taxon>Pterygota</taxon>
        <taxon>Neoptera</taxon>
        <taxon>Paraneoptera</taxon>
        <taxon>Psocodea</taxon>
        <taxon>Troctomorpha</taxon>
        <taxon>Phthiraptera</taxon>
        <taxon>Amblycera</taxon>
        <taxon>Menoponidae</taxon>
        <taxon>Menopon</taxon>
    </lineage>
</organism>
<evidence type="ECO:0000256" key="4">
    <source>
        <dbReference type="ARBA" id="ARBA00043145"/>
    </source>
</evidence>
<dbReference type="AlphaFoldDB" id="A0AAW2HS77"/>
<name>A0AAW2HS77_9NEOP</name>
<reference evidence="7" key="1">
    <citation type="journal article" date="2024" name="Gigascience">
        <title>Chromosome-level genome of the poultry shaft louse Menopon gallinae provides insight into the host-switching and adaptive evolution of parasitic lice.</title>
        <authorList>
            <person name="Xu Y."/>
            <person name="Ma L."/>
            <person name="Liu S."/>
            <person name="Liang Y."/>
            <person name="Liu Q."/>
            <person name="He Z."/>
            <person name="Tian L."/>
            <person name="Duan Y."/>
            <person name="Cai W."/>
            <person name="Li H."/>
            <person name="Song F."/>
        </authorList>
    </citation>
    <scope>NUCLEOTIDE SEQUENCE</scope>
    <source>
        <strain evidence="7">Cailab_2023a</strain>
    </source>
</reference>
<comment type="caution">
    <text evidence="7">The sequence shown here is derived from an EMBL/GenBank/DDBJ whole genome shotgun (WGS) entry which is preliminary data.</text>
</comment>
<dbReference type="GO" id="GO:0044877">
    <property type="term" value="F:protein-containing complex binding"/>
    <property type="evidence" value="ECO:0007669"/>
    <property type="project" value="TreeGrafter"/>
</dbReference>
<feature type="domain" description="NAD-dependent epimerase/dehydratase" evidence="6">
    <location>
        <begin position="58"/>
        <end position="275"/>
    </location>
</feature>
<evidence type="ECO:0000256" key="2">
    <source>
        <dbReference type="ARBA" id="ARBA00040720"/>
    </source>
</evidence>
<evidence type="ECO:0000256" key="5">
    <source>
        <dbReference type="ARBA" id="ARBA00046455"/>
    </source>
</evidence>
<dbReference type="InterPro" id="IPR001509">
    <property type="entry name" value="Epimerase_deHydtase"/>
</dbReference>
<evidence type="ECO:0000256" key="3">
    <source>
        <dbReference type="ARBA" id="ARBA00042000"/>
    </source>
</evidence>
<protein>
    <recommendedName>
        <fullName evidence="2">NADH dehydrogenase [ubiquinone] 1 alpha subcomplex subunit 9, mitochondrial</fullName>
    </recommendedName>
    <alternativeName>
        <fullName evidence="4">Complex I-39kD</fullName>
    </alternativeName>
    <alternativeName>
        <fullName evidence="3">NADH-ubiquinone oxidoreductase 39 kDa subunit</fullName>
    </alternativeName>
</protein>
<dbReference type="CDD" id="cd05271">
    <property type="entry name" value="NDUFA9_like_SDR_a"/>
    <property type="match status" value="1"/>
</dbReference>
<sequence>MSLFVVVSPIARRHVLCAASTYSQRDYCSNVKVVENPTTASLRRGTGGRSSFNGYVATVFGATGFVGRYLVNELGKTGTQVIIPYRSDPDDNSVKKLKVAGDLGQILFQPFDLRDGMSIRKAMKYSNVVFNLIGSHFETKNFKFDDVHVKGARDIAAACRDMKVNRLIHMSSLNVTENPKAHFLPKPLNFLKSKLQGEQAVLEEFPDATIFRPAVIFGKYDRFLTSLQARHRRILRSIPLWAGGQKTVKQPVYIYDVIQGLVTAMKDDDTKGKIYQAVGPERYLLSEIADYSGRIIFGEIEKSYCHNILFDPFSIFKIILASLELFYYSKCKRLTDIHSHIIAFQEATSDEMVDTLPTLEDLGVKLTRLEAKAEHIVKMKNLVRGFHHKDHVAYETTRPPLPYGSFL</sequence>
<comment type="similarity">
    <text evidence="1">Belongs to the complex I NDUFA9 subunit family.</text>
</comment>
<evidence type="ECO:0000259" key="6">
    <source>
        <dbReference type="Pfam" id="PF01370"/>
    </source>
</evidence>
<dbReference type="InterPro" id="IPR036291">
    <property type="entry name" value="NAD(P)-bd_dom_sf"/>
</dbReference>
<dbReference type="GO" id="GO:0005739">
    <property type="term" value="C:mitochondrion"/>
    <property type="evidence" value="ECO:0007669"/>
    <property type="project" value="TreeGrafter"/>
</dbReference>
<comment type="subunit">
    <text evidence="5">Complex I is composed of 45 different subunits. This a component of the hydrophobic protein fraction. Interacts with BLOC1S1. Interacts with SLC2A4. Interacts with CLOCK. Interacts with RAB5IF.</text>
</comment>
<dbReference type="InterPro" id="IPR051207">
    <property type="entry name" value="ComplexI_NDUFA9_subunit"/>
</dbReference>
<dbReference type="Gene3D" id="3.40.50.720">
    <property type="entry name" value="NAD(P)-binding Rossmann-like Domain"/>
    <property type="match status" value="1"/>
</dbReference>
<accession>A0AAW2HS77</accession>